<keyword evidence="9" id="KW-0624">Polysaccharide degradation</keyword>
<dbReference type="SUPFAM" id="SSF54556">
    <property type="entry name" value="Chitinase insertion domain"/>
    <property type="match status" value="1"/>
</dbReference>
<dbReference type="Gene3D" id="2.60.40.290">
    <property type="match status" value="1"/>
</dbReference>
<dbReference type="InterPro" id="IPR001579">
    <property type="entry name" value="Glyco_hydro_18_chit_AS"/>
</dbReference>
<dbReference type="Pfam" id="PF00704">
    <property type="entry name" value="Glyco_hydro_18"/>
    <property type="match status" value="1"/>
</dbReference>
<dbReference type="EC" id="3.2.1.14" evidence="3"/>
<keyword evidence="6" id="KW-0146">Chitin degradation</keyword>
<keyword evidence="5 10" id="KW-0378">Hydrolase</keyword>
<dbReference type="InterPro" id="IPR001919">
    <property type="entry name" value="CBD2"/>
</dbReference>
<comment type="caution">
    <text evidence="15">The sequence shown here is derived from an EMBL/GenBank/DDBJ whole genome shotgun (WGS) entry which is preliminary data.</text>
</comment>
<dbReference type="InterPro" id="IPR036116">
    <property type="entry name" value="FN3_sf"/>
</dbReference>
<dbReference type="Gene3D" id="3.10.50.10">
    <property type="match status" value="1"/>
</dbReference>
<evidence type="ECO:0000256" key="3">
    <source>
        <dbReference type="ARBA" id="ARBA00012729"/>
    </source>
</evidence>
<dbReference type="InterPro" id="IPR013783">
    <property type="entry name" value="Ig-like_fold"/>
</dbReference>
<dbReference type="PANTHER" id="PTHR11177">
    <property type="entry name" value="CHITINASE"/>
    <property type="match status" value="1"/>
</dbReference>
<feature type="domain" description="GH18" evidence="14">
    <location>
        <begin position="373"/>
        <end position="798"/>
    </location>
</feature>
<evidence type="ECO:0000256" key="10">
    <source>
        <dbReference type="RuleBase" id="RU000489"/>
    </source>
</evidence>
<dbReference type="InterPro" id="IPR008965">
    <property type="entry name" value="CBM2/CBM3_carb-bd_dom_sf"/>
</dbReference>
<protein>
    <recommendedName>
        <fullName evidence="3">chitinase</fullName>
        <ecNumber evidence="3">3.2.1.14</ecNumber>
    </recommendedName>
</protein>
<dbReference type="SUPFAM" id="SSF49265">
    <property type="entry name" value="Fibronectin type III"/>
    <property type="match status" value="1"/>
</dbReference>
<dbReference type="SMART" id="SM00637">
    <property type="entry name" value="CBD_II"/>
    <property type="match status" value="1"/>
</dbReference>
<accession>A0A7W9PRV8</accession>
<organism evidence="15 16">
    <name type="scientific">Streptomyces echinatus</name>
    <dbReference type="NCBI Taxonomy" id="67293"/>
    <lineage>
        <taxon>Bacteria</taxon>
        <taxon>Bacillati</taxon>
        <taxon>Actinomycetota</taxon>
        <taxon>Actinomycetes</taxon>
        <taxon>Kitasatosporales</taxon>
        <taxon>Streptomycetaceae</taxon>
        <taxon>Streptomyces</taxon>
    </lineage>
</organism>
<evidence type="ECO:0000256" key="7">
    <source>
        <dbReference type="ARBA" id="ARBA00023277"/>
    </source>
</evidence>
<evidence type="ECO:0000256" key="4">
    <source>
        <dbReference type="ARBA" id="ARBA00022729"/>
    </source>
</evidence>
<dbReference type="InterPro" id="IPR029070">
    <property type="entry name" value="Chitinase_insertion_sf"/>
</dbReference>
<keyword evidence="8 10" id="KW-0326">Glycosidase</keyword>
<evidence type="ECO:0000256" key="11">
    <source>
        <dbReference type="SAM" id="MobiDB-lite"/>
    </source>
</evidence>
<keyword evidence="16" id="KW-1185">Reference proteome</keyword>
<dbReference type="Pfam" id="PF00553">
    <property type="entry name" value="CBM_2"/>
    <property type="match status" value="1"/>
</dbReference>
<feature type="region of interest" description="Disordered" evidence="11">
    <location>
        <begin position="427"/>
        <end position="446"/>
    </location>
</feature>
<dbReference type="RefSeq" id="WP_225817330.1">
    <property type="nucleotide sequence ID" value="NZ_BAAAWF010000052.1"/>
</dbReference>
<dbReference type="GO" id="GO:0008843">
    <property type="term" value="F:endochitinase activity"/>
    <property type="evidence" value="ECO:0007669"/>
    <property type="project" value="UniProtKB-EC"/>
</dbReference>
<dbReference type="AlphaFoldDB" id="A0A7W9PRV8"/>
<dbReference type="PROSITE" id="PS50853">
    <property type="entry name" value="FN3"/>
    <property type="match status" value="2"/>
</dbReference>
<dbReference type="InterPro" id="IPR003961">
    <property type="entry name" value="FN3_dom"/>
</dbReference>
<dbReference type="SMART" id="SM00060">
    <property type="entry name" value="FN3"/>
    <property type="match status" value="2"/>
</dbReference>
<evidence type="ECO:0000259" key="12">
    <source>
        <dbReference type="PROSITE" id="PS50853"/>
    </source>
</evidence>
<dbReference type="Pfam" id="PF00041">
    <property type="entry name" value="fn3"/>
    <property type="match status" value="2"/>
</dbReference>
<feature type="domain" description="Fibronectin type-III" evidence="12">
    <location>
        <begin position="280"/>
        <end position="367"/>
    </location>
</feature>
<dbReference type="GO" id="GO:0030247">
    <property type="term" value="F:polysaccharide binding"/>
    <property type="evidence" value="ECO:0007669"/>
    <property type="project" value="UniProtKB-UniRule"/>
</dbReference>
<dbReference type="PROSITE" id="PS51910">
    <property type="entry name" value="GH18_2"/>
    <property type="match status" value="1"/>
</dbReference>
<dbReference type="GO" id="GO:0006032">
    <property type="term" value="P:chitin catabolic process"/>
    <property type="evidence" value="ECO:0007669"/>
    <property type="project" value="UniProtKB-KW"/>
</dbReference>
<reference evidence="15 16" key="1">
    <citation type="submission" date="2020-08" db="EMBL/GenBank/DDBJ databases">
        <title>Genomic Encyclopedia of Type Strains, Phase III (KMG-III): the genomes of soil and plant-associated and newly described type strains.</title>
        <authorList>
            <person name="Whitman W."/>
        </authorList>
    </citation>
    <scope>NUCLEOTIDE SEQUENCE [LARGE SCALE GENOMIC DNA]</scope>
    <source>
        <strain evidence="15 16">CECT 3313</strain>
    </source>
</reference>
<dbReference type="CDD" id="cd00063">
    <property type="entry name" value="FN3"/>
    <property type="match status" value="2"/>
</dbReference>
<dbReference type="EMBL" id="JACHJK010000003">
    <property type="protein sequence ID" value="MBB5926661.1"/>
    <property type="molecule type" value="Genomic_DNA"/>
</dbReference>
<dbReference type="Gene3D" id="2.60.40.10">
    <property type="entry name" value="Immunoglobulins"/>
    <property type="match status" value="2"/>
</dbReference>
<sequence>MTGRAMFHRRRPPLTPSRRSLLRALAGSPGAGPGPHARRRDGRFRRRVAALGTALLLPLALLTTLAAPAHAAGTLTATFTTQDNGSWWKGTYVVRNSGSAAVSGWSLEFNLPAGVSVTGHYNGDATVSGRHVTVKNAFYNADVPAGGSTEPYSYWFIASGPIGTPTGCTVNGDKCDGTPDVPPTAPGTPKATAVTAHSVAMSWAAAQGGDHTVASYEVLSGSGTVATATGTSTTVTGLTPATSYTFTVRAKDTRGNVGPASVPLTVKTVDPATDPTPPTAPRNLRTTGKTSSSIGLAWEKSTDNVGMAAYDVYRGGTLAKSVGADTTTATVDGLSPATAYSFTVKARDTADNSSPASNTVSVTTDDVAGQGKQLKVGYFAQWGIYGRQYFVKNLDTSGAAAKLDVVNYAFENLDPANLTCQAGVTKGVSANPQDPDEGTGAGDADADYARPMSAAQSVDGVADDGWAKLRGNLNQLKKLKAKYPKLKVVVSLGGWTYSKFFSDAAATQASREKFVKSCVDVWIKGDLPVYNGAGGPGTAAGIFDGIDIDWEWPGSEGHPGNHYGSQDKANLTALLAEFRKQLDALGGEHRLLTAFTPADPAKISAGWDLNRIFDALDYANVQGYDFHGAGSDNSWEPGRTGHGSNLYSDTQDPYPFHFSIEDAVKVYLDAGVNPRKLTVGFPFYGRGWQGVTDGGVAGEWQDAGGAAPGQFDTEAGVRGYHNLITSFPSMTVRHDEQSVSTYGYTGPGGQWWTFDDAWSIGKKTAWIKSKGLLGGFVWEMSGDTPNGQLMTALNDGLK</sequence>
<evidence type="ECO:0000313" key="15">
    <source>
        <dbReference type="EMBL" id="MBB5926661.1"/>
    </source>
</evidence>
<keyword evidence="7" id="KW-0119">Carbohydrate metabolism</keyword>
<comment type="catalytic activity">
    <reaction evidence="1">
        <text>Random endo-hydrolysis of N-acetyl-beta-D-glucosaminide (1-&gt;4)-beta-linkages in chitin and chitodextrins.</text>
        <dbReference type="EC" id="3.2.1.14"/>
    </reaction>
</comment>
<gene>
    <name evidence="15" type="ORF">FHS34_002117</name>
</gene>
<comment type="similarity">
    <text evidence="2">Belongs to the glycosyl hydrolase 18 family. Chitinase class II subfamily.</text>
</comment>
<feature type="region of interest" description="Disordered" evidence="11">
    <location>
        <begin position="257"/>
        <end position="291"/>
    </location>
</feature>
<dbReference type="SUPFAM" id="SSF51445">
    <property type="entry name" value="(Trans)glycosidases"/>
    <property type="match status" value="1"/>
</dbReference>
<dbReference type="InterPro" id="IPR012291">
    <property type="entry name" value="CBM2_carb-bd_dom_sf"/>
</dbReference>
<dbReference type="PANTHER" id="PTHR11177:SF317">
    <property type="entry name" value="CHITINASE 12-RELATED"/>
    <property type="match status" value="1"/>
</dbReference>
<evidence type="ECO:0000256" key="5">
    <source>
        <dbReference type="ARBA" id="ARBA00022801"/>
    </source>
</evidence>
<dbReference type="PROSITE" id="PS01095">
    <property type="entry name" value="GH18_1"/>
    <property type="match status" value="1"/>
</dbReference>
<feature type="domain" description="Fibronectin type-III" evidence="12">
    <location>
        <begin position="185"/>
        <end position="271"/>
    </location>
</feature>
<evidence type="ECO:0000256" key="1">
    <source>
        <dbReference type="ARBA" id="ARBA00000822"/>
    </source>
</evidence>
<dbReference type="InterPro" id="IPR017853">
    <property type="entry name" value="GH"/>
</dbReference>
<dbReference type="PROSITE" id="PS51173">
    <property type="entry name" value="CBM2"/>
    <property type="match status" value="1"/>
</dbReference>
<dbReference type="InterPro" id="IPR050314">
    <property type="entry name" value="Glycosyl_Hydrlase_18"/>
</dbReference>
<evidence type="ECO:0000313" key="16">
    <source>
        <dbReference type="Proteomes" id="UP000585836"/>
    </source>
</evidence>
<name>A0A7W9PRV8_9ACTN</name>
<evidence type="ECO:0000256" key="6">
    <source>
        <dbReference type="ARBA" id="ARBA00023024"/>
    </source>
</evidence>
<dbReference type="SMART" id="SM00636">
    <property type="entry name" value="Glyco_18"/>
    <property type="match status" value="1"/>
</dbReference>
<evidence type="ECO:0000259" key="14">
    <source>
        <dbReference type="PROSITE" id="PS51910"/>
    </source>
</evidence>
<evidence type="ECO:0000259" key="13">
    <source>
        <dbReference type="PROSITE" id="PS51173"/>
    </source>
</evidence>
<dbReference type="Gene3D" id="3.20.20.80">
    <property type="entry name" value="Glycosidases"/>
    <property type="match status" value="1"/>
</dbReference>
<dbReference type="CDD" id="cd06548">
    <property type="entry name" value="GH18_chitinase"/>
    <property type="match status" value="1"/>
</dbReference>
<evidence type="ECO:0000256" key="8">
    <source>
        <dbReference type="ARBA" id="ARBA00023295"/>
    </source>
</evidence>
<proteinExistence type="inferred from homology"/>
<dbReference type="Proteomes" id="UP000585836">
    <property type="component" value="Unassembled WGS sequence"/>
</dbReference>
<dbReference type="GO" id="GO:0000272">
    <property type="term" value="P:polysaccharide catabolic process"/>
    <property type="evidence" value="ECO:0007669"/>
    <property type="project" value="UniProtKB-KW"/>
</dbReference>
<dbReference type="InterPro" id="IPR001223">
    <property type="entry name" value="Glyco_hydro18_cat"/>
</dbReference>
<keyword evidence="4" id="KW-0732">Signal</keyword>
<feature type="domain" description="CBM2" evidence="13">
    <location>
        <begin position="68"/>
        <end position="178"/>
    </location>
</feature>
<evidence type="ECO:0000256" key="9">
    <source>
        <dbReference type="ARBA" id="ARBA00023326"/>
    </source>
</evidence>
<dbReference type="SUPFAM" id="SSF49384">
    <property type="entry name" value="Carbohydrate-binding domain"/>
    <property type="match status" value="1"/>
</dbReference>
<evidence type="ECO:0000256" key="2">
    <source>
        <dbReference type="ARBA" id="ARBA00009121"/>
    </source>
</evidence>
<dbReference type="GO" id="GO:0008061">
    <property type="term" value="F:chitin binding"/>
    <property type="evidence" value="ECO:0007669"/>
    <property type="project" value="InterPro"/>
</dbReference>
<dbReference type="InterPro" id="IPR011583">
    <property type="entry name" value="Chitinase_II/V-like_cat"/>
</dbReference>